<keyword evidence="3" id="KW-1185">Reference proteome</keyword>
<accession>A0A1J7JJ66</accession>
<dbReference type="InParanoid" id="A0A1J7JJ66"/>
<feature type="compositionally biased region" description="Acidic residues" evidence="1">
    <location>
        <begin position="183"/>
        <end position="194"/>
    </location>
</feature>
<evidence type="ECO:0000256" key="1">
    <source>
        <dbReference type="SAM" id="MobiDB-lite"/>
    </source>
</evidence>
<dbReference type="OrthoDB" id="10658057at2759"/>
<sequence>MWSELLLTRLASELTGRVSSAFATVICLSRFGGKILEVLLARDPSLQLLTAKVASEEIHPADAQILRLQDTRQSRSRVALDILTTLKARLDVVSFMPLEDMTALQLTVDKYHRREPGNDGRFPVSIDAKLEGFTVTARFGILPEELENRVLRSPEDSNQRLALVPGSVKQGESSGAKRRESEGADEEQPEENSDTDSSFSW</sequence>
<dbReference type="AlphaFoldDB" id="A0A1J7JJ66"/>
<evidence type="ECO:0000313" key="2">
    <source>
        <dbReference type="EMBL" id="OIW27682.1"/>
    </source>
</evidence>
<protein>
    <submittedName>
        <fullName evidence="2">Uncharacterized protein</fullName>
    </submittedName>
</protein>
<reference evidence="2 3" key="1">
    <citation type="submission" date="2016-10" db="EMBL/GenBank/DDBJ databases">
        <title>Draft genome sequence of Coniochaeta ligniaria NRRL30616, a lignocellulolytic fungus for bioabatement of inhibitors in plant biomass hydrolysates.</title>
        <authorList>
            <consortium name="DOE Joint Genome Institute"/>
            <person name="Jimenez D.J."/>
            <person name="Hector R.E."/>
            <person name="Riley R."/>
            <person name="Sun H."/>
            <person name="Grigoriev I.V."/>
            <person name="Van Elsas J.D."/>
            <person name="Nichols N.N."/>
        </authorList>
    </citation>
    <scope>NUCLEOTIDE SEQUENCE [LARGE SCALE GENOMIC DNA]</scope>
    <source>
        <strain evidence="2 3">NRRL 30616</strain>
    </source>
</reference>
<feature type="region of interest" description="Disordered" evidence="1">
    <location>
        <begin position="157"/>
        <end position="201"/>
    </location>
</feature>
<evidence type="ECO:0000313" key="3">
    <source>
        <dbReference type="Proteomes" id="UP000182658"/>
    </source>
</evidence>
<name>A0A1J7JJ66_9PEZI</name>
<gene>
    <name evidence="2" type="ORF">CONLIGDRAFT_682707</name>
</gene>
<dbReference type="EMBL" id="KV875099">
    <property type="protein sequence ID" value="OIW27682.1"/>
    <property type="molecule type" value="Genomic_DNA"/>
</dbReference>
<dbReference type="Proteomes" id="UP000182658">
    <property type="component" value="Unassembled WGS sequence"/>
</dbReference>
<proteinExistence type="predicted"/>
<organism evidence="2 3">
    <name type="scientific">Coniochaeta ligniaria NRRL 30616</name>
    <dbReference type="NCBI Taxonomy" id="1408157"/>
    <lineage>
        <taxon>Eukaryota</taxon>
        <taxon>Fungi</taxon>
        <taxon>Dikarya</taxon>
        <taxon>Ascomycota</taxon>
        <taxon>Pezizomycotina</taxon>
        <taxon>Sordariomycetes</taxon>
        <taxon>Sordariomycetidae</taxon>
        <taxon>Coniochaetales</taxon>
        <taxon>Coniochaetaceae</taxon>
        <taxon>Coniochaeta</taxon>
    </lineage>
</organism>